<dbReference type="Proteomes" id="UP000319663">
    <property type="component" value="Unassembled WGS sequence"/>
</dbReference>
<organism evidence="1 2">
    <name type="scientific">Monascus purpureus</name>
    <name type="common">Red mold</name>
    <name type="synonym">Monascus anka</name>
    <dbReference type="NCBI Taxonomy" id="5098"/>
    <lineage>
        <taxon>Eukaryota</taxon>
        <taxon>Fungi</taxon>
        <taxon>Dikarya</taxon>
        <taxon>Ascomycota</taxon>
        <taxon>Pezizomycotina</taxon>
        <taxon>Eurotiomycetes</taxon>
        <taxon>Eurotiomycetidae</taxon>
        <taxon>Eurotiales</taxon>
        <taxon>Aspergillaceae</taxon>
        <taxon>Monascus</taxon>
    </lineage>
</organism>
<evidence type="ECO:0000313" key="2">
    <source>
        <dbReference type="Proteomes" id="UP000319663"/>
    </source>
</evidence>
<evidence type="ECO:0000313" key="1">
    <source>
        <dbReference type="EMBL" id="TQB68655.1"/>
    </source>
</evidence>
<proteinExistence type="predicted"/>
<protein>
    <submittedName>
        <fullName evidence="1">Uncharacterized protein</fullName>
    </submittedName>
</protein>
<comment type="caution">
    <text evidence="1">The sequence shown here is derived from an EMBL/GenBank/DDBJ whole genome shotgun (WGS) entry which is preliminary data.</text>
</comment>
<gene>
    <name evidence="1" type="ORF">MPDQ_002946</name>
</gene>
<dbReference type="EMBL" id="VIFY01000199">
    <property type="protein sequence ID" value="TQB68655.1"/>
    <property type="molecule type" value="Genomic_DNA"/>
</dbReference>
<accession>A0A507QNF3</accession>
<dbReference type="AlphaFoldDB" id="A0A507QNF3"/>
<reference evidence="1 2" key="1">
    <citation type="submission" date="2019-06" db="EMBL/GenBank/DDBJ databases">
        <title>Wine fermentation using esterase from Monascus purpureus.</title>
        <authorList>
            <person name="Geng C."/>
            <person name="Zhang Y."/>
        </authorList>
    </citation>
    <scope>NUCLEOTIDE SEQUENCE [LARGE SCALE GENOMIC DNA]</scope>
    <source>
        <strain evidence="1">HQ1</strain>
    </source>
</reference>
<name>A0A507QNF3_MONPU</name>
<keyword evidence="2" id="KW-1185">Reference proteome</keyword>
<sequence>MTPDTATLKVPVWPAVYNFRFSMLFNIKSSSLTARDADRNAGYAQLSGTNQEGLEMLQVNKYYNDERHYEIEKDTRKQGTPSNGVLRRNKRKDRDLEGCKSYRDSLCEEFVQGPRTSFWSDGFRGRGKETLTSVAARIADERTLGHCLDNRNRRTNTSKRKQAAGMMFKILIRKLW</sequence>